<dbReference type="SUPFAM" id="SSF48371">
    <property type="entry name" value="ARM repeat"/>
    <property type="match status" value="1"/>
</dbReference>
<dbReference type="InterPro" id="IPR016024">
    <property type="entry name" value="ARM-type_fold"/>
</dbReference>
<evidence type="ECO:0000256" key="4">
    <source>
        <dbReference type="ARBA" id="ARBA00023136"/>
    </source>
</evidence>
<feature type="chain" id="PRO_5004380240" evidence="5">
    <location>
        <begin position="21"/>
        <end position="239"/>
    </location>
</feature>
<feature type="signal peptide" evidence="5">
    <location>
        <begin position="1"/>
        <end position="20"/>
    </location>
</feature>
<evidence type="ECO:0000256" key="2">
    <source>
        <dbReference type="ARBA" id="ARBA00022448"/>
    </source>
</evidence>
<dbReference type="Gene3D" id="3.30.310.10">
    <property type="entry name" value="TATA-Binding Protein"/>
    <property type="match status" value="1"/>
</dbReference>
<dbReference type="PANTHER" id="PTHR11134">
    <property type="entry name" value="ADAPTOR COMPLEX SUBUNIT BETA FAMILY MEMBER"/>
    <property type="match status" value="1"/>
</dbReference>
<organism evidence="6">
    <name type="scientific">Coptotermes formosanus</name>
    <name type="common">Formosan subterranean termite</name>
    <dbReference type="NCBI Taxonomy" id="36987"/>
    <lineage>
        <taxon>Eukaryota</taxon>
        <taxon>Metazoa</taxon>
        <taxon>Ecdysozoa</taxon>
        <taxon>Arthropoda</taxon>
        <taxon>Hexapoda</taxon>
        <taxon>Insecta</taxon>
        <taxon>Pterygota</taxon>
        <taxon>Neoptera</taxon>
        <taxon>Polyneoptera</taxon>
        <taxon>Dictyoptera</taxon>
        <taxon>Blattodea</taxon>
        <taxon>Blattoidea</taxon>
        <taxon>Termitoidae</taxon>
        <taxon>Rhinotermitidae</taxon>
        <taxon>Coptotermes</taxon>
    </lineage>
</organism>
<dbReference type="Gene3D" id="1.25.10.10">
    <property type="entry name" value="Leucine-rich Repeat Variant"/>
    <property type="match status" value="1"/>
</dbReference>
<name>R4V279_COPFO</name>
<dbReference type="GO" id="GO:0005737">
    <property type="term" value="C:cytoplasm"/>
    <property type="evidence" value="ECO:0007669"/>
    <property type="project" value="UniProtKB-ARBA"/>
</dbReference>
<proteinExistence type="evidence at transcript level"/>
<keyword evidence="3" id="KW-0653">Protein transport</keyword>
<dbReference type="EMBL" id="KC741013">
    <property type="protein sequence ID" value="AGM32837.1"/>
    <property type="molecule type" value="mRNA"/>
</dbReference>
<evidence type="ECO:0000256" key="3">
    <source>
        <dbReference type="ARBA" id="ARBA00022927"/>
    </source>
</evidence>
<comment type="subcellular location">
    <subcellularLocation>
        <location evidence="1">Endomembrane system</location>
    </subcellularLocation>
</comment>
<keyword evidence="4" id="KW-0472">Membrane</keyword>
<dbReference type="InterPro" id="IPR026739">
    <property type="entry name" value="AP_beta"/>
</dbReference>
<accession>R4V279</accession>
<reference evidence="6" key="1">
    <citation type="submission" date="2013-03" db="EMBL/GenBank/DDBJ databases">
        <title>Immune-Related transcriptome of Coptotermes formosanus Shiraki workers: the defense mechanism.</title>
        <authorList>
            <person name="Hussain A."/>
            <person name="Li Y.F."/>
            <person name="Wen S.Y."/>
        </authorList>
    </citation>
    <scope>NUCLEOTIDE SEQUENCE</scope>
</reference>
<evidence type="ECO:0000256" key="1">
    <source>
        <dbReference type="ARBA" id="ARBA00004308"/>
    </source>
</evidence>
<dbReference type="GO" id="GO:0015031">
    <property type="term" value="P:protein transport"/>
    <property type="evidence" value="ECO:0007669"/>
    <property type="project" value="UniProtKB-KW"/>
</dbReference>
<dbReference type="InterPro" id="IPR012295">
    <property type="entry name" value="TBP_dom_sf"/>
</dbReference>
<dbReference type="GO" id="GO:0016192">
    <property type="term" value="P:vesicle-mediated transport"/>
    <property type="evidence" value="ECO:0007669"/>
    <property type="project" value="InterPro"/>
</dbReference>
<evidence type="ECO:0000313" key="6">
    <source>
        <dbReference type="EMBL" id="AGM32837.1"/>
    </source>
</evidence>
<keyword evidence="2" id="KW-0813">Transport</keyword>
<dbReference type="AlphaFoldDB" id="R4V279"/>
<keyword evidence="5" id="KW-0732">Signal</keyword>
<sequence>MKISILNSLAKLLFVSPGEARPVLASCLNQALNDSHPLVVERAKFIYQLLKTNLNAARVALVTNKHCETEFNEDQDDENFDLIFDEFNTFSVIYEKPQIVWDAKPEEINLRPEVEEEEAAEEETGEKLEDLIEISPQKFQENWTNPLMKVVTEIIDLGFEIELGQFVEVVQEANLGVIAQGSSEEGSKVYAYGYTQGELGLIESIEVSGTLTITVKSLKEEVAEAIKSFWIRFFNQESS</sequence>
<evidence type="ECO:0000256" key="5">
    <source>
        <dbReference type="SAM" id="SignalP"/>
    </source>
</evidence>
<dbReference type="InterPro" id="IPR011989">
    <property type="entry name" value="ARM-like"/>
</dbReference>
<dbReference type="GO" id="GO:0012505">
    <property type="term" value="C:endomembrane system"/>
    <property type="evidence" value="ECO:0007669"/>
    <property type="project" value="UniProtKB-SubCell"/>
</dbReference>
<protein>
    <submittedName>
        <fullName evidence="6">Adaptin N terminal region family protein</fullName>
    </submittedName>
</protein>